<accession>A0ABR6L182</accession>
<evidence type="ECO:0000313" key="3">
    <source>
        <dbReference type="Proteomes" id="UP000539538"/>
    </source>
</evidence>
<protein>
    <recommendedName>
        <fullName evidence="4">DUF2231 domain-containing protein</fullName>
    </recommendedName>
</protein>
<sequence>MDTGGAAQVWFGPQTMGAMVVALVVYVFGSFLAVAVLAVAADAFAFAIDWLLGGVRPNVIQLVGSVFGAVAGIWAARLACDLTFDAYRPRAVFWMFVVVLTMTTVSRFSLPFTTTQAILGAQYVIALTAALHYFWRERAPLGVATELIRSD</sequence>
<feature type="transmembrane region" description="Helical" evidence="1">
    <location>
        <begin position="116"/>
        <end position="135"/>
    </location>
</feature>
<evidence type="ECO:0000256" key="1">
    <source>
        <dbReference type="SAM" id="Phobius"/>
    </source>
</evidence>
<keyword evidence="3" id="KW-1185">Reference proteome</keyword>
<dbReference type="RefSeq" id="WP_183262593.1">
    <property type="nucleotide sequence ID" value="NZ_BAAAVZ010000002.1"/>
</dbReference>
<feature type="transmembrane region" description="Helical" evidence="1">
    <location>
        <begin position="91"/>
        <end position="110"/>
    </location>
</feature>
<dbReference type="EMBL" id="JACHOT010000002">
    <property type="protein sequence ID" value="MBB4650517.1"/>
    <property type="molecule type" value="Genomic_DNA"/>
</dbReference>
<evidence type="ECO:0000313" key="2">
    <source>
        <dbReference type="EMBL" id="MBB4650517.1"/>
    </source>
</evidence>
<dbReference type="Proteomes" id="UP000539538">
    <property type="component" value="Unassembled WGS sequence"/>
</dbReference>
<keyword evidence="1" id="KW-0472">Membrane</keyword>
<feature type="transmembrane region" description="Helical" evidence="1">
    <location>
        <begin position="59"/>
        <end position="79"/>
    </location>
</feature>
<comment type="caution">
    <text evidence="2">The sequence shown here is derived from an EMBL/GenBank/DDBJ whole genome shotgun (WGS) entry which is preliminary data.</text>
</comment>
<gene>
    <name evidence="2" type="ORF">GGQ99_002272</name>
</gene>
<evidence type="ECO:0008006" key="4">
    <source>
        <dbReference type="Google" id="ProtNLM"/>
    </source>
</evidence>
<name>A0ABR6L182_9HYPH</name>
<proteinExistence type="predicted"/>
<reference evidence="2 3" key="1">
    <citation type="submission" date="2020-08" db="EMBL/GenBank/DDBJ databases">
        <title>Genomic Encyclopedia of Type Strains, Phase IV (KMG-IV): sequencing the most valuable type-strain genomes for metagenomic binning, comparative biology and taxonomic classification.</title>
        <authorList>
            <person name="Goeker M."/>
        </authorList>
    </citation>
    <scope>NUCLEOTIDE SEQUENCE [LARGE SCALE GENOMIC DNA]</scope>
    <source>
        <strain evidence="2 3">DSM 7050</strain>
    </source>
</reference>
<keyword evidence="1" id="KW-0812">Transmembrane</keyword>
<organism evidence="2 3">
    <name type="scientific">Aminobacter niigataensis</name>
    <dbReference type="NCBI Taxonomy" id="83265"/>
    <lineage>
        <taxon>Bacteria</taxon>
        <taxon>Pseudomonadati</taxon>
        <taxon>Pseudomonadota</taxon>
        <taxon>Alphaproteobacteria</taxon>
        <taxon>Hyphomicrobiales</taxon>
        <taxon>Phyllobacteriaceae</taxon>
        <taxon>Aminobacter</taxon>
    </lineage>
</organism>
<feature type="transmembrane region" description="Helical" evidence="1">
    <location>
        <begin position="20"/>
        <end position="47"/>
    </location>
</feature>
<keyword evidence="1" id="KW-1133">Transmembrane helix</keyword>